<keyword evidence="3 6" id="KW-0418">Kinase</keyword>
<dbReference type="InterPro" id="IPR049382">
    <property type="entry name" value="FGGY_C_2"/>
</dbReference>
<dbReference type="CDD" id="cd07772">
    <property type="entry name" value="ASKHA_NBD_FGGY_NaCK-like"/>
    <property type="match status" value="1"/>
</dbReference>
<dbReference type="PANTHER" id="PTHR10196">
    <property type="entry name" value="SUGAR KINASE"/>
    <property type="match status" value="1"/>
</dbReference>
<dbReference type="SUPFAM" id="SSF53067">
    <property type="entry name" value="Actin-like ATPase domain"/>
    <property type="match status" value="2"/>
</dbReference>
<gene>
    <name evidence="6" type="ORF">FC093_02145</name>
</gene>
<dbReference type="GO" id="GO:0004856">
    <property type="term" value="F:D-xylulokinase activity"/>
    <property type="evidence" value="ECO:0007669"/>
    <property type="project" value="TreeGrafter"/>
</dbReference>
<proteinExistence type="inferred from homology"/>
<keyword evidence="2" id="KW-0808">Transferase</keyword>
<evidence type="ECO:0000256" key="1">
    <source>
        <dbReference type="ARBA" id="ARBA00009156"/>
    </source>
</evidence>
<evidence type="ECO:0000256" key="3">
    <source>
        <dbReference type="ARBA" id="ARBA00022777"/>
    </source>
</evidence>
<dbReference type="Pfam" id="PF00370">
    <property type="entry name" value="FGGY_N"/>
    <property type="match status" value="1"/>
</dbReference>
<comment type="caution">
    <text evidence="6">The sequence shown here is derived from an EMBL/GenBank/DDBJ whole genome shotgun (WGS) entry which is preliminary data.</text>
</comment>
<dbReference type="RefSeq" id="WP_137260081.1">
    <property type="nucleotide sequence ID" value="NZ_SZQL01000001.1"/>
</dbReference>
<sequence>MPLPVILILDIGKTNKKVLLFDKQYQLVYETSEQLNETTDEDGFPCEDVEALTAWVKESFQNIKNNKRFEITAVNVSAYGASLVHLNYQHQPFLPLYNYLKPYDEDLSKQFYNTYGGKEKITKETASPVLGHLNSGMQLYWLKYKKPEQYAQISYSLHLPQYISFVLCGAQYSDITSIGCHTNLWNFRESDYHNWVYQEGIDKKLAPVISCTEVAGIINDNIPAGCGLHDSSAALIPYFNSFNEPFILLSTGTWSISINPFNHSMLTSEELRQDCLSYLSYQGDVVKAARLFAGYEHEQQVKRIAAHYNTSDEYYKTMLYNASICNNLHRVQPQEIMEGSSAMVGQSPFGKRNLHDFETCEVAYHQLILDIIKQQVQSTKLVMNGKPVRKIFVDGGFSKNEVYMHLLAAAFPHIEVYSAKVAQASALGAAIAIRRAWNDEPLPDDLIIVKRYQPTYDIVL</sequence>
<feature type="domain" description="Carbohydrate kinase FGGY C-terminal" evidence="5">
    <location>
        <begin position="244"/>
        <end position="434"/>
    </location>
</feature>
<evidence type="ECO:0000256" key="2">
    <source>
        <dbReference type="ARBA" id="ARBA00022679"/>
    </source>
</evidence>
<dbReference type="PANTHER" id="PTHR10196:SF57">
    <property type="entry name" value="XYLULOSE KINASE"/>
    <property type="match status" value="1"/>
</dbReference>
<evidence type="ECO:0000259" key="4">
    <source>
        <dbReference type="Pfam" id="PF00370"/>
    </source>
</evidence>
<organism evidence="6 7">
    <name type="scientific">Ilyomonas limi</name>
    <dbReference type="NCBI Taxonomy" id="2575867"/>
    <lineage>
        <taxon>Bacteria</taxon>
        <taxon>Pseudomonadati</taxon>
        <taxon>Bacteroidota</taxon>
        <taxon>Chitinophagia</taxon>
        <taxon>Chitinophagales</taxon>
        <taxon>Chitinophagaceae</taxon>
        <taxon>Ilyomonas</taxon>
    </lineage>
</organism>
<accession>A0A4U3L940</accession>
<dbReference type="OrthoDB" id="9786272at2"/>
<dbReference type="GO" id="GO:0005829">
    <property type="term" value="C:cytosol"/>
    <property type="evidence" value="ECO:0007669"/>
    <property type="project" value="TreeGrafter"/>
</dbReference>
<comment type="similarity">
    <text evidence="1">Belongs to the FGGY kinase family.</text>
</comment>
<dbReference type="GO" id="GO:0005997">
    <property type="term" value="P:xylulose metabolic process"/>
    <property type="evidence" value="ECO:0007669"/>
    <property type="project" value="TreeGrafter"/>
</dbReference>
<dbReference type="Pfam" id="PF21546">
    <property type="entry name" value="FGGY_C_2"/>
    <property type="match status" value="1"/>
</dbReference>
<protein>
    <submittedName>
        <fullName evidence="6">Carbohydrate kinase</fullName>
    </submittedName>
</protein>
<name>A0A4U3L940_9BACT</name>
<dbReference type="InterPro" id="IPR018484">
    <property type="entry name" value="FGGY_N"/>
</dbReference>
<dbReference type="EMBL" id="SZQL01000001">
    <property type="protein sequence ID" value="TKK71841.1"/>
    <property type="molecule type" value="Genomic_DNA"/>
</dbReference>
<reference evidence="6 7" key="1">
    <citation type="submission" date="2019-05" db="EMBL/GenBank/DDBJ databases">
        <title>Panacibacter sp. strain 17mud1-8 Genome sequencing and assembly.</title>
        <authorList>
            <person name="Chhetri G."/>
        </authorList>
    </citation>
    <scope>NUCLEOTIDE SEQUENCE [LARGE SCALE GENOMIC DNA]</scope>
    <source>
        <strain evidence="6 7">17mud1-8</strain>
    </source>
</reference>
<keyword evidence="7" id="KW-1185">Reference proteome</keyword>
<evidence type="ECO:0000313" key="7">
    <source>
        <dbReference type="Proteomes" id="UP000305848"/>
    </source>
</evidence>
<feature type="domain" description="Carbohydrate kinase FGGY N-terminal" evidence="4">
    <location>
        <begin position="5"/>
        <end position="229"/>
    </location>
</feature>
<dbReference type="InterPro" id="IPR043129">
    <property type="entry name" value="ATPase_NBD"/>
</dbReference>
<evidence type="ECO:0000259" key="5">
    <source>
        <dbReference type="Pfam" id="PF21546"/>
    </source>
</evidence>
<dbReference type="AlphaFoldDB" id="A0A4U3L940"/>
<dbReference type="Gene3D" id="3.30.420.40">
    <property type="match status" value="2"/>
</dbReference>
<evidence type="ECO:0000313" key="6">
    <source>
        <dbReference type="EMBL" id="TKK71841.1"/>
    </source>
</evidence>
<dbReference type="Proteomes" id="UP000305848">
    <property type="component" value="Unassembled WGS sequence"/>
</dbReference>